<reference evidence="6" key="1">
    <citation type="journal article" date="2014" name="Int. J. Syst. Evol. Microbiol.">
        <title>Complete genome sequence of Corynebacterium casei LMG S-19264T (=DSM 44701T), isolated from a smear-ripened cheese.</title>
        <authorList>
            <consortium name="US DOE Joint Genome Institute (JGI-PGF)"/>
            <person name="Walter F."/>
            <person name="Albersmeier A."/>
            <person name="Kalinowski J."/>
            <person name="Ruckert C."/>
        </authorList>
    </citation>
    <scope>NUCLEOTIDE SEQUENCE</scope>
    <source>
        <strain evidence="6">JCM 4646</strain>
    </source>
</reference>
<comment type="caution">
    <text evidence="6">The sequence shown here is derived from an EMBL/GenBank/DDBJ whole genome shotgun (WGS) entry which is preliminary data.</text>
</comment>
<name>A0A919KUH1_9ACTN</name>
<dbReference type="PANTHER" id="PTHR30246:SF1">
    <property type="entry name" value="2-DEHYDRO-3-DEOXY-6-PHOSPHOGALACTONATE ALDOLASE-RELATED"/>
    <property type="match status" value="1"/>
</dbReference>
<comment type="subunit">
    <text evidence="3">Homotrimer.</text>
</comment>
<keyword evidence="4" id="KW-0456">Lyase</keyword>
<evidence type="ECO:0000256" key="2">
    <source>
        <dbReference type="ARBA" id="ARBA00006906"/>
    </source>
</evidence>
<protein>
    <submittedName>
        <fullName evidence="6">Aldolase</fullName>
    </submittedName>
</protein>
<evidence type="ECO:0000313" key="7">
    <source>
        <dbReference type="Proteomes" id="UP000617734"/>
    </source>
</evidence>
<reference evidence="6" key="2">
    <citation type="submission" date="2020-09" db="EMBL/GenBank/DDBJ databases">
        <authorList>
            <person name="Sun Q."/>
            <person name="Ohkuma M."/>
        </authorList>
    </citation>
    <scope>NUCLEOTIDE SEQUENCE</scope>
    <source>
        <strain evidence="6">JCM 4646</strain>
    </source>
</reference>
<evidence type="ECO:0000256" key="5">
    <source>
        <dbReference type="ARBA" id="ARBA00023277"/>
    </source>
</evidence>
<evidence type="ECO:0000256" key="1">
    <source>
        <dbReference type="ARBA" id="ARBA00004761"/>
    </source>
</evidence>
<dbReference type="EMBL" id="BNBO01000020">
    <property type="protein sequence ID" value="GHH73570.1"/>
    <property type="molecule type" value="Genomic_DNA"/>
</dbReference>
<organism evidence="6 7">
    <name type="scientific">Kitasatospora indigofera</name>
    <dbReference type="NCBI Taxonomy" id="67307"/>
    <lineage>
        <taxon>Bacteria</taxon>
        <taxon>Bacillati</taxon>
        <taxon>Actinomycetota</taxon>
        <taxon>Actinomycetes</taxon>
        <taxon>Kitasatosporales</taxon>
        <taxon>Streptomycetaceae</taxon>
        <taxon>Kitasatospora</taxon>
    </lineage>
</organism>
<dbReference type="AlphaFoldDB" id="A0A919KUH1"/>
<dbReference type="RefSeq" id="WP_229927571.1">
    <property type="nucleotide sequence ID" value="NZ_BNBO01000020.1"/>
</dbReference>
<dbReference type="Proteomes" id="UP000617734">
    <property type="component" value="Unassembled WGS sequence"/>
</dbReference>
<dbReference type="GeneID" id="95354231"/>
<keyword evidence="5" id="KW-0119">Carbohydrate metabolism</keyword>
<evidence type="ECO:0000256" key="3">
    <source>
        <dbReference type="ARBA" id="ARBA00011233"/>
    </source>
</evidence>
<dbReference type="SUPFAM" id="SSF51569">
    <property type="entry name" value="Aldolase"/>
    <property type="match status" value="1"/>
</dbReference>
<dbReference type="Gene3D" id="3.20.20.70">
    <property type="entry name" value="Aldolase class I"/>
    <property type="match status" value="1"/>
</dbReference>
<dbReference type="CDD" id="cd00452">
    <property type="entry name" value="KDPG_aldolase"/>
    <property type="match status" value="1"/>
</dbReference>
<dbReference type="InterPro" id="IPR013785">
    <property type="entry name" value="Aldolase_TIM"/>
</dbReference>
<sequence>MQPDELLSALRERRILAVVRGNDPDAALDAVLDLFASGIDLVEVSLTTAGAFSVLERARAVLGPYAALGAGTLVTGADARSAARAGAAFAVTPGLTEAVGEAQSLGMPVLAGAVTPTEVALAWTEGATAVKLFPGSLGGPDYLRALRDPFPDVPFVPVGGVDAGAAREFLAAGAVAVGVGGPLLGTAARTGGDIAGLPGRIAAFRTLAEEFPCPTS</sequence>
<dbReference type="Pfam" id="PF01081">
    <property type="entry name" value="Aldolase"/>
    <property type="match status" value="1"/>
</dbReference>
<proteinExistence type="inferred from homology"/>
<gene>
    <name evidence="6" type="ORF">GCM10018781_38270</name>
</gene>
<comment type="similarity">
    <text evidence="2">Belongs to the KHG/KDPG aldolase family.</text>
</comment>
<evidence type="ECO:0000256" key="4">
    <source>
        <dbReference type="ARBA" id="ARBA00023239"/>
    </source>
</evidence>
<dbReference type="InterPro" id="IPR000887">
    <property type="entry name" value="Aldlse_KDPG_KHG"/>
</dbReference>
<keyword evidence="7" id="KW-1185">Reference proteome</keyword>
<dbReference type="PANTHER" id="PTHR30246">
    <property type="entry name" value="2-KETO-3-DEOXY-6-PHOSPHOGLUCONATE ALDOLASE"/>
    <property type="match status" value="1"/>
</dbReference>
<dbReference type="GO" id="GO:0016829">
    <property type="term" value="F:lyase activity"/>
    <property type="evidence" value="ECO:0007669"/>
    <property type="project" value="UniProtKB-KW"/>
</dbReference>
<comment type="pathway">
    <text evidence="1">Carbohydrate acid metabolism.</text>
</comment>
<evidence type="ECO:0000313" key="6">
    <source>
        <dbReference type="EMBL" id="GHH73570.1"/>
    </source>
</evidence>
<accession>A0A919KUH1</accession>